<dbReference type="SUPFAM" id="SSF144083">
    <property type="entry name" value="Magnesium transport protein CorA, transmembrane region"/>
    <property type="match status" value="1"/>
</dbReference>
<evidence type="ECO:0000256" key="3">
    <source>
        <dbReference type="ARBA" id="ARBA00022448"/>
    </source>
</evidence>
<dbReference type="Gene3D" id="1.20.58.340">
    <property type="entry name" value="Magnesium transport protein CorA, transmembrane region"/>
    <property type="match status" value="2"/>
</dbReference>
<accession>A0ABT1RZL5</accession>
<gene>
    <name evidence="9" type="ORF">NE695_09365</name>
</gene>
<organism evidence="9 10">
    <name type="scientific">Neglectibacter timonensis</name>
    <dbReference type="NCBI Taxonomy" id="1776382"/>
    <lineage>
        <taxon>Bacteria</taxon>
        <taxon>Bacillati</taxon>
        <taxon>Bacillota</taxon>
        <taxon>Clostridia</taxon>
        <taxon>Eubacteriales</taxon>
        <taxon>Oscillospiraceae</taxon>
        <taxon>Neglectibacter</taxon>
    </lineage>
</organism>
<evidence type="ECO:0000256" key="2">
    <source>
        <dbReference type="ARBA" id="ARBA00009765"/>
    </source>
</evidence>
<dbReference type="RefSeq" id="WP_187127773.1">
    <property type="nucleotide sequence ID" value="NZ_CABKVV010000014.1"/>
</dbReference>
<dbReference type="SUPFAM" id="SSF143865">
    <property type="entry name" value="CorA soluble domain-like"/>
    <property type="match status" value="1"/>
</dbReference>
<keyword evidence="4" id="KW-1003">Cell membrane</keyword>
<comment type="subcellular location">
    <subcellularLocation>
        <location evidence="1">Cell membrane</location>
        <topology evidence="1">Multi-pass membrane protein</topology>
    </subcellularLocation>
</comment>
<keyword evidence="5 8" id="KW-0812">Transmembrane</keyword>
<evidence type="ECO:0000256" key="4">
    <source>
        <dbReference type="ARBA" id="ARBA00022475"/>
    </source>
</evidence>
<dbReference type="PANTHER" id="PTHR46494">
    <property type="entry name" value="CORA FAMILY METAL ION TRANSPORTER (EUROFUNG)"/>
    <property type="match status" value="1"/>
</dbReference>
<comment type="caution">
    <text evidence="9">The sequence shown here is derived from an EMBL/GenBank/DDBJ whole genome shotgun (WGS) entry which is preliminary data.</text>
</comment>
<comment type="similarity">
    <text evidence="2">Belongs to the CorA metal ion transporter (MIT) (TC 1.A.35) family.</text>
</comment>
<evidence type="ECO:0000256" key="5">
    <source>
        <dbReference type="ARBA" id="ARBA00022692"/>
    </source>
</evidence>
<protein>
    <submittedName>
        <fullName evidence="9">Magnesium and cobalt transporter CorA</fullName>
    </submittedName>
</protein>
<dbReference type="GeneID" id="90533802"/>
<dbReference type="CDD" id="cd12826">
    <property type="entry name" value="EcCorA_ZntB-like_u1"/>
    <property type="match status" value="1"/>
</dbReference>
<dbReference type="EMBL" id="JANFZH010000019">
    <property type="protein sequence ID" value="MCQ4840122.1"/>
    <property type="molecule type" value="Genomic_DNA"/>
</dbReference>
<dbReference type="PANTHER" id="PTHR46494:SF1">
    <property type="entry name" value="CORA FAMILY METAL ION TRANSPORTER (EUROFUNG)"/>
    <property type="match status" value="1"/>
</dbReference>
<sequence>MKSTTALHSELSIPFVRNSVKLFSFSDLTDYDGKGGDYVRYRLSAKLEPCPQEKGHSETECYAEILSREEFEKNYPEFSADRALLRSLEHPHYCKAELLPNCAAGTLLLPQKAGLSGEGTALAFILDRHRLIFLDDSGTAGQFLEGFSAVNIPKDSGSAWLFFEFLESLIREDALFLQRYEKRLDGLEELLLESDGKDFGSKLHFYRRGLLRLGSYYSQLTDLADSLADNRNGLFSAKECRNFELFSDRVSRLSSHIRALREYSLQLQEIYQSKIDVRQNKIMQFLTVVTTLFMPLTLIAGWYGMNFSDMPELHAPYAYPIVIAISIAVTVIEIIYFKKKNWFH</sequence>
<evidence type="ECO:0000256" key="6">
    <source>
        <dbReference type="ARBA" id="ARBA00022989"/>
    </source>
</evidence>
<reference evidence="9 10" key="1">
    <citation type="submission" date="2022-06" db="EMBL/GenBank/DDBJ databases">
        <title>Isolation of gut microbiota from human fecal samples.</title>
        <authorList>
            <person name="Pamer E.G."/>
            <person name="Barat B."/>
            <person name="Waligurski E."/>
            <person name="Medina S."/>
            <person name="Paddock L."/>
            <person name="Mostad J."/>
        </authorList>
    </citation>
    <scope>NUCLEOTIDE SEQUENCE [LARGE SCALE GENOMIC DNA]</scope>
    <source>
        <strain evidence="9 10">DFI.9.73</strain>
    </source>
</reference>
<keyword evidence="7 8" id="KW-0472">Membrane</keyword>
<dbReference type="InterPro" id="IPR002523">
    <property type="entry name" value="MgTranspt_CorA/ZnTranspt_ZntB"/>
</dbReference>
<feature type="transmembrane region" description="Helical" evidence="8">
    <location>
        <begin position="282"/>
        <end position="305"/>
    </location>
</feature>
<evidence type="ECO:0000256" key="7">
    <source>
        <dbReference type="ARBA" id="ARBA00023136"/>
    </source>
</evidence>
<dbReference type="Pfam" id="PF01544">
    <property type="entry name" value="CorA"/>
    <property type="match status" value="1"/>
</dbReference>
<evidence type="ECO:0000256" key="8">
    <source>
        <dbReference type="SAM" id="Phobius"/>
    </source>
</evidence>
<name>A0ABT1RZL5_9FIRM</name>
<dbReference type="InterPro" id="IPR045863">
    <property type="entry name" value="CorA_TM1_TM2"/>
</dbReference>
<dbReference type="Proteomes" id="UP001524473">
    <property type="component" value="Unassembled WGS sequence"/>
</dbReference>
<dbReference type="InterPro" id="IPR045861">
    <property type="entry name" value="CorA_cytoplasmic_dom"/>
</dbReference>
<evidence type="ECO:0000313" key="10">
    <source>
        <dbReference type="Proteomes" id="UP001524473"/>
    </source>
</evidence>
<proteinExistence type="inferred from homology"/>
<keyword evidence="3" id="KW-0813">Transport</keyword>
<evidence type="ECO:0000256" key="1">
    <source>
        <dbReference type="ARBA" id="ARBA00004651"/>
    </source>
</evidence>
<feature type="transmembrane region" description="Helical" evidence="8">
    <location>
        <begin position="317"/>
        <end position="337"/>
    </location>
</feature>
<evidence type="ECO:0000313" key="9">
    <source>
        <dbReference type="EMBL" id="MCQ4840122.1"/>
    </source>
</evidence>
<keyword evidence="10" id="KW-1185">Reference proteome</keyword>
<keyword evidence="6 8" id="KW-1133">Transmembrane helix</keyword>